<accession>A0A484N241</accession>
<keyword evidence="1" id="KW-0472">Membrane</keyword>
<organism evidence="2 3">
    <name type="scientific">Cuscuta campestris</name>
    <dbReference type="NCBI Taxonomy" id="132261"/>
    <lineage>
        <taxon>Eukaryota</taxon>
        <taxon>Viridiplantae</taxon>
        <taxon>Streptophyta</taxon>
        <taxon>Embryophyta</taxon>
        <taxon>Tracheophyta</taxon>
        <taxon>Spermatophyta</taxon>
        <taxon>Magnoliopsida</taxon>
        <taxon>eudicotyledons</taxon>
        <taxon>Gunneridae</taxon>
        <taxon>Pentapetalae</taxon>
        <taxon>asterids</taxon>
        <taxon>lamiids</taxon>
        <taxon>Solanales</taxon>
        <taxon>Convolvulaceae</taxon>
        <taxon>Cuscuteae</taxon>
        <taxon>Cuscuta</taxon>
        <taxon>Cuscuta subgen. Grammica</taxon>
        <taxon>Cuscuta sect. Cleistogrammica</taxon>
    </lineage>
</organism>
<keyword evidence="3" id="KW-1185">Reference proteome</keyword>
<evidence type="ECO:0000256" key="1">
    <source>
        <dbReference type="SAM" id="Phobius"/>
    </source>
</evidence>
<sequence>MPEAAQSAVLHFFCDSARPPTNRRPLATGDLRHLLPAARQTVSRLCHSRQRLRGISTKFLVLFLTFVLSVLFLVAIPDGVMAQRDNGCKTINQFCGGIVGFPCCKGLNCKLEGNFPDAGGVCVRPRL</sequence>
<keyword evidence="1" id="KW-1133">Transmembrane helix</keyword>
<dbReference type="OrthoDB" id="3799394at2759"/>
<evidence type="ECO:0000313" key="2">
    <source>
        <dbReference type="EMBL" id="VFQ95365.1"/>
    </source>
</evidence>
<proteinExistence type="predicted"/>
<keyword evidence="1" id="KW-0812">Transmembrane</keyword>
<dbReference type="EMBL" id="OOIL02005599">
    <property type="protein sequence ID" value="VFQ95365.1"/>
    <property type="molecule type" value="Genomic_DNA"/>
</dbReference>
<dbReference type="AlphaFoldDB" id="A0A484N241"/>
<protein>
    <submittedName>
        <fullName evidence="2">Uncharacterized protein</fullName>
    </submittedName>
</protein>
<evidence type="ECO:0000313" key="3">
    <source>
        <dbReference type="Proteomes" id="UP000595140"/>
    </source>
</evidence>
<name>A0A484N241_9ASTE</name>
<reference evidence="2 3" key="1">
    <citation type="submission" date="2018-04" db="EMBL/GenBank/DDBJ databases">
        <authorList>
            <person name="Vogel A."/>
        </authorList>
    </citation>
    <scope>NUCLEOTIDE SEQUENCE [LARGE SCALE GENOMIC DNA]</scope>
</reference>
<feature type="transmembrane region" description="Helical" evidence="1">
    <location>
        <begin position="59"/>
        <end position="76"/>
    </location>
</feature>
<gene>
    <name evidence="2" type="ORF">CCAM_LOCUS37141</name>
</gene>
<dbReference type="Proteomes" id="UP000595140">
    <property type="component" value="Unassembled WGS sequence"/>
</dbReference>